<evidence type="ECO:0000313" key="2">
    <source>
        <dbReference type="EMBL" id="KMW11016.1"/>
    </source>
</evidence>
<dbReference type="Gene3D" id="1.50.10.10">
    <property type="match status" value="1"/>
</dbReference>
<comment type="caution">
    <text evidence="2">The sequence shown here is derived from an EMBL/GenBank/DDBJ whole genome shotgun (WGS) entry which is preliminary data.</text>
</comment>
<dbReference type="PANTHER" id="PTHR33886">
    <property type="entry name" value="UNSATURATED RHAMNOGALACTURONAN HYDROLASE (EUROFUNG)"/>
    <property type="match status" value="1"/>
</dbReference>
<dbReference type="AlphaFoldDB" id="A0A0J9BFL1"/>
<dbReference type="PATRIC" id="fig|742734.4.peg.326"/>
<sequence>MKETATGFETYFRQYLKRGISGGGPWSRWDYKDDLIVKGCYDLFCVTGDSFYRDVIFKITEGRMLPDDAPCPYNLDMISGARTDMVFERLTGEDRFHQRFLKKMELFKEYPRTRNGNFWHKDIYPNQVWLDGLYMAMPVYLQDPVNSEDAMSQYENVRRILFVPEKGLYVHAWDEERRREWADPETGLSPNVWLRAMGWYLMSLADCYELVEQKQEERLAELLQEALDHLMKFQDPGTRMFYQLVDLPGEKGNYPETSGSAMAAYACMKGERLGMLRSGSFEAGAQILKGIGDTWLRNRNGTWTLGGICESAGLGPGPYNRRDRDGSVKYYLSEPVVEDNQHGVGACMMAWSEWLLGDNPPH</sequence>
<keyword evidence="1" id="KW-0378">Hydrolase</keyword>
<accession>A0A0J9BFL1</accession>
<dbReference type="GO" id="GO:0005975">
    <property type="term" value="P:carbohydrate metabolic process"/>
    <property type="evidence" value="ECO:0007669"/>
    <property type="project" value="InterPro"/>
</dbReference>
<dbReference type="InterPro" id="IPR052043">
    <property type="entry name" value="PolySaccharide_Degr_Enz"/>
</dbReference>
<dbReference type="OrthoDB" id="6381507at2"/>
<dbReference type="GeneID" id="93162856"/>
<dbReference type="EMBL" id="ADLK01000056">
    <property type="protein sequence ID" value="KMW11016.1"/>
    <property type="molecule type" value="Genomic_DNA"/>
</dbReference>
<dbReference type="RefSeq" id="WP_048929053.1">
    <property type="nucleotide sequence ID" value="NZ_KQ235875.1"/>
</dbReference>
<dbReference type="GO" id="GO:0016787">
    <property type="term" value="F:hydrolase activity"/>
    <property type="evidence" value="ECO:0007669"/>
    <property type="project" value="UniProtKB-KW"/>
</dbReference>
<dbReference type="InterPro" id="IPR010905">
    <property type="entry name" value="Glyco_hydro_88"/>
</dbReference>
<dbReference type="PANTHER" id="PTHR33886:SF8">
    <property type="entry name" value="UNSATURATED RHAMNOGALACTURONAN HYDROLASE (EUROFUNG)"/>
    <property type="match status" value="1"/>
</dbReference>
<evidence type="ECO:0000256" key="1">
    <source>
        <dbReference type="ARBA" id="ARBA00022801"/>
    </source>
</evidence>
<reference evidence="2 3" key="1">
    <citation type="submission" date="2011-04" db="EMBL/GenBank/DDBJ databases">
        <title>The Genome Sequence of Clostridium citroniae WAL-19142.</title>
        <authorList>
            <consortium name="The Broad Institute Genome Sequencing Platform"/>
            <person name="Earl A."/>
            <person name="Ward D."/>
            <person name="Feldgarden M."/>
            <person name="Gevers D."/>
            <person name="Warren Y.A."/>
            <person name="Tyrrell K.L."/>
            <person name="Citron D.M."/>
            <person name="Goldstein E.J."/>
            <person name="Daigneault M."/>
            <person name="Allen-Vercoe E."/>
            <person name="Young S.K."/>
            <person name="Zeng Q."/>
            <person name="Gargeya S."/>
            <person name="Fitzgerald M."/>
            <person name="Haas B."/>
            <person name="Abouelleil A."/>
            <person name="Alvarado L."/>
            <person name="Arachchi H.M."/>
            <person name="Berlin A."/>
            <person name="Brown A."/>
            <person name="Chapman S.B."/>
            <person name="Chen Z."/>
            <person name="Dunbar C."/>
            <person name="Freedman E."/>
            <person name="Gearin G."/>
            <person name="Gellesch M."/>
            <person name="Goldberg J."/>
            <person name="Griggs A."/>
            <person name="Gujja S."/>
            <person name="Heilman E.R."/>
            <person name="Heiman D."/>
            <person name="Howarth C."/>
            <person name="Larson L."/>
            <person name="Lui A."/>
            <person name="MacDonald P.J."/>
            <person name="Mehta T."/>
            <person name="Montmayeur A."/>
            <person name="Murphy C."/>
            <person name="Neiman D."/>
            <person name="Pearson M."/>
            <person name="Priest M."/>
            <person name="Roberts A."/>
            <person name="Saif S."/>
            <person name="Shea T."/>
            <person name="Shenoy N."/>
            <person name="Sisk P."/>
            <person name="Stolte C."/>
            <person name="Sykes S."/>
            <person name="White J."/>
            <person name="Yandava C."/>
            <person name="Wortman J."/>
            <person name="Nusbaum C."/>
            <person name="Birren B."/>
        </authorList>
    </citation>
    <scope>NUCLEOTIDE SEQUENCE [LARGE SCALE GENOMIC DNA]</scope>
    <source>
        <strain evidence="2 3">WAL-19142</strain>
    </source>
</reference>
<name>A0A0J9BFL1_9FIRM</name>
<dbReference type="InterPro" id="IPR012341">
    <property type="entry name" value="6hp_glycosidase-like_sf"/>
</dbReference>
<protein>
    <recommendedName>
        <fullName evidence="4">Glycosyl hydrolase family 88</fullName>
    </recommendedName>
</protein>
<proteinExistence type="predicted"/>
<gene>
    <name evidence="2" type="ORF">HMPREF9470_00303</name>
</gene>
<organism evidence="2 3">
    <name type="scientific">[Clostridium] citroniae WAL-19142</name>
    <dbReference type="NCBI Taxonomy" id="742734"/>
    <lineage>
        <taxon>Bacteria</taxon>
        <taxon>Bacillati</taxon>
        <taxon>Bacillota</taxon>
        <taxon>Clostridia</taxon>
        <taxon>Lachnospirales</taxon>
        <taxon>Lachnospiraceae</taxon>
        <taxon>Enterocloster</taxon>
    </lineage>
</organism>
<dbReference type="SUPFAM" id="SSF48208">
    <property type="entry name" value="Six-hairpin glycosidases"/>
    <property type="match status" value="1"/>
</dbReference>
<dbReference type="Pfam" id="PF07470">
    <property type="entry name" value="Glyco_hydro_88"/>
    <property type="match status" value="1"/>
</dbReference>
<dbReference type="Proteomes" id="UP000037392">
    <property type="component" value="Unassembled WGS sequence"/>
</dbReference>
<evidence type="ECO:0008006" key="4">
    <source>
        <dbReference type="Google" id="ProtNLM"/>
    </source>
</evidence>
<dbReference type="InterPro" id="IPR008928">
    <property type="entry name" value="6-hairpin_glycosidase_sf"/>
</dbReference>
<evidence type="ECO:0000313" key="3">
    <source>
        <dbReference type="Proteomes" id="UP000037392"/>
    </source>
</evidence>